<dbReference type="PANTHER" id="PTHR11441">
    <property type="entry name" value="THYMIDINE KINASE"/>
    <property type="match status" value="1"/>
</dbReference>
<comment type="similarity">
    <text evidence="1 9 11">Belongs to the thymidine kinase family.</text>
</comment>
<evidence type="ECO:0000256" key="12">
    <source>
        <dbReference type="SAM" id="MobiDB-lite"/>
    </source>
</evidence>
<dbReference type="GO" id="GO:0071897">
    <property type="term" value="P:DNA biosynthetic process"/>
    <property type="evidence" value="ECO:0007669"/>
    <property type="project" value="UniProtKB-KW"/>
</dbReference>
<comment type="subcellular location">
    <subcellularLocation>
        <location evidence="9">Cytoplasm</location>
    </subcellularLocation>
</comment>
<comment type="subunit">
    <text evidence="9">Homotetramer.</text>
</comment>
<comment type="caution">
    <text evidence="9">Lacks conserved residue(s) required for the propagation of feature annotation.</text>
</comment>
<dbReference type="RefSeq" id="WP_255135654.1">
    <property type="nucleotide sequence ID" value="NZ_JANDBC010000003.1"/>
</dbReference>
<evidence type="ECO:0000256" key="2">
    <source>
        <dbReference type="ARBA" id="ARBA00012118"/>
    </source>
</evidence>
<evidence type="ECO:0000256" key="10">
    <source>
        <dbReference type="RuleBase" id="RU000544"/>
    </source>
</evidence>
<name>A0A9X2L5K3_9BACT</name>
<dbReference type="InterPro" id="IPR001267">
    <property type="entry name" value="Thymidine_kinase"/>
</dbReference>
<evidence type="ECO:0000256" key="3">
    <source>
        <dbReference type="ARBA" id="ARBA00022490"/>
    </source>
</evidence>
<dbReference type="GO" id="GO:0046104">
    <property type="term" value="P:thymidine metabolic process"/>
    <property type="evidence" value="ECO:0007669"/>
    <property type="project" value="TreeGrafter"/>
</dbReference>
<feature type="binding site" evidence="9">
    <location>
        <begin position="92"/>
        <end position="95"/>
    </location>
    <ligand>
        <name>ATP</name>
        <dbReference type="ChEBI" id="CHEBI:30616"/>
    </ligand>
</feature>
<proteinExistence type="inferred from homology"/>
<evidence type="ECO:0000256" key="8">
    <source>
        <dbReference type="ARBA" id="ARBA00022840"/>
    </source>
</evidence>
<keyword evidence="5 9" id="KW-0808">Transferase</keyword>
<dbReference type="NCBIfam" id="NF003296">
    <property type="entry name" value="PRK04296.1-1"/>
    <property type="match status" value="1"/>
</dbReference>
<dbReference type="HAMAP" id="MF_00124">
    <property type="entry name" value="Thymidine_kinase"/>
    <property type="match status" value="1"/>
</dbReference>
<dbReference type="EMBL" id="JANDBC010000003">
    <property type="protein sequence ID" value="MCP9292756.1"/>
    <property type="molecule type" value="Genomic_DNA"/>
</dbReference>
<dbReference type="GO" id="GO:0005524">
    <property type="term" value="F:ATP binding"/>
    <property type="evidence" value="ECO:0007669"/>
    <property type="project" value="UniProtKB-UniRule"/>
</dbReference>
<feature type="active site" description="Proton acceptor" evidence="9">
    <location>
        <position position="93"/>
    </location>
</feature>
<keyword evidence="6 9" id="KW-0547">Nucleotide-binding</keyword>
<comment type="caution">
    <text evidence="13">The sequence shown here is derived from an EMBL/GenBank/DDBJ whole genome shotgun (WGS) entry which is preliminary data.</text>
</comment>
<dbReference type="EC" id="2.7.1.21" evidence="2 9"/>
<accession>A0A9X2L5K3</accession>
<evidence type="ECO:0000256" key="7">
    <source>
        <dbReference type="ARBA" id="ARBA00022777"/>
    </source>
</evidence>
<dbReference type="GO" id="GO:0005829">
    <property type="term" value="C:cytosol"/>
    <property type="evidence" value="ECO:0007669"/>
    <property type="project" value="TreeGrafter"/>
</dbReference>
<gene>
    <name evidence="9" type="primary">tdk</name>
    <name evidence="13" type="ORF">NM125_14295</name>
</gene>
<feature type="binding site" evidence="9">
    <location>
        <begin position="20"/>
        <end position="27"/>
    </location>
    <ligand>
        <name>ATP</name>
        <dbReference type="ChEBI" id="CHEBI:30616"/>
    </ligand>
</feature>
<dbReference type="Gene3D" id="3.30.60.20">
    <property type="match status" value="1"/>
</dbReference>
<keyword evidence="3 9" id="KW-0963">Cytoplasm</keyword>
<dbReference type="Pfam" id="PF00265">
    <property type="entry name" value="TK"/>
    <property type="match status" value="1"/>
</dbReference>
<dbReference type="Proteomes" id="UP001139125">
    <property type="component" value="Unassembled WGS sequence"/>
</dbReference>
<evidence type="ECO:0000256" key="11">
    <source>
        <dbReference type="RuleBase" id="RU004165"/>
    </source>
</evidence>
<evidence type="ECO:0000256" key="5">
    <source>
        <dbReference type="ARBA" id="ARBA00022679"/>
    </source>
</evidence>
<keyword evidence="4 9" id="KW-0237">DNA synthesis</keyword>
<dbReference type="FunFam" id="3.40.50.300:FF:000384">
    <property type="entry name" value="Thymidine kinase"/>
    <property type="match status" value="1"/>
</dbReference>
<evidence type="ECO:0000256" key="1">
    <source>
        <dbReference type="ARBA" id="ARBA00007587"/>
    </source>
</evidence>
<keyword evidence="14" id="KW-1185">Reference proteome</keyword>
<dbReference type="InterPro" id="IPR027417">
    <property type="entry name" value="P-loop_NTPase"/>
</dbReference>
<feature type="compositionally biased region" description="Acidic residues" evidence="12">
    <location>
        <begin position="208"/>
        <end position="224"/>
    </location>
</feature>
<evidence type="ECO:0000256" key="9">
    <source>
        <dbReference type="HAMAP-Rule" id="MF_00124"/>
    </source>
</evidence>
<dbReference type="SUPFAM" id="SSF57716">
    <property type="entry name" value="Glucocorticoid receptor-like (DNA-binding domain)"/>
    <property type="match status" value="1"/>
</dbReference>
<dbReference type="AlphaFoldDB" id="A0A9X2L5K3"/>
<dbReference type="PANTHER" id="PTHR11441:SF0">
    <property type="entry name" value="THYMIDINE KINASE, CYTOSOLIC"/>
    <property type="match status" value="1"/>
</dbReference>
<evidence type="ECO:0000256" key="4">
    <source>
        <dbReference type="ARBA" id="ARBA00022634"/>
    </source>
</evidence>
<dbReference type="Gene3D" id="3.40.50.300">
    <property type="entry name" value="P-loop containing nucleotide triphosphate hydrolases"/>
    <property type="match status" value="1"/>
</dbReference>
<evidence type="ECO:0000313" key="14">
    <source>
        <dbReference type="Proteomes" id="UP001139125"/>
    </source>
</evidence>
<sequence length="224" mass="25037">MINEPSLAPREFGWIEVVCGGMFSGKTEELIRRAKRAHIAGQKVVVVKPALDKRYSENEVVSHNETALPSILVDTADQIVLLTGDARVVCIDEAQFFDDRVVDVANTLANDGKRVIVAGLDMDFKGQPFGPMPYLLAIAEYVTKLHAVCAESGTMAHYSQRVVEKEGQVLVGEYDAYEPRARHCFRPPVDRRRGRPIKPFMNPALKETEEEPTDETEEINSEHT</sequence>
<protein>
    <recommendedName>
        <fullName evidence="2 9">Thymidine kinase</fullName>
        <ecNumber evidence="2 9">2.7.1.21</ecNumber>
    </recommendedName>
</protein>
<keyword evidence="8 9" id="KW-0067">ATP-binding</keyword>
<evidence type="ECO:0000256" key="6">
    <source>
        <dbReference type="ARBA" id="ARBA00022741"/>
    </source>
</evidence>
<dbReference type="GO" id="GO:0004797">
    <property type="term" value="F:thymidine kinase activity"/>
    <property type="evidence" value="ECO:0007669"/>
    <property type="project" value="UniProtKB-UniRule"/>
</dbReference>
<comment type="catalytic activity">
    <reaction evidence="9 10">
        <text>thymidine + ATP = dTMP + ADP + H(+)</text>
        <dbReference type="Rhea" id="RHEA:19129"/>
        <dbReference type="ChEBI" id="CHEBI:15378"/>
        <dbReference type="ChEBI" id="CHEBI:17748"/>
        <dbReference type="ChEBI" id="CHEBI:30616"/>
        <dbReference type="ChEBI" id="CHEBI:63528"/>
        <dbReference type="ChEBI" id="CHEBI:456216"/>
        <dbReference type="EC" id="2.7.1.21"/>
    </reaction>
</comment>
<dbReference type="SUPFAM" id="SSF52540">
    <property type="entry name" value="P-loop containing nucleoside triphosphate hydrolases"/>
    <property type="match status" value="1"/>
</dbReference>
<organism evidence="13 14">
    <name type="scientific">Gracilimonas sediminicola</name>
    <dbReference type="NCBI Taxonomy" id="2952158"/>
    <lineage>
        <taxon>Bacteria</taxon>
        <taxon>Pseudomonadati</taxon>
        <taxon>Balneolota</taxon>
        <taxon>Balneolia</taxon>
        <taxon>Balneolales</taxon>
        <taxon>Balneolaceae</taxon>
        <taxon>Gracilimonas</taxon>
    </lineage>
</organism>
<reference evidence="13" key="1">
    <citation type="submission" date="2022-06" db="EMBL/GenBank/DDBJ databases">
        <title>Gracilimonas sp. CAU 1638 isolated from sea sediment.</title>
        <authorList>
            <person name="Kim W."/>
        </authorList>
    </citation>
    <scope>NUCLEOTIDE SEQUENCE</scope>
    <source>
        <strain evidence="13">CAU 1638</strain>
    </source>
</reference>
<feature type="region of interest" description="Disordered" evidence="12">
    <location>
        <begin position="188"/>
        <end position="224"/>
    </location>
</feature>
<keyword evidence="7 9" id="KW-0418">Kinase</keyword>
<evidence type="ECO:0000313" key="13">
    <source>
        <dbReference type="EMBL" id="MCP9292756.1"/>
    </source>
</evidence>